<evidence type="ECO:0000256" key="2">
    <source>
        <dbReference type="ARBA" id="ARBA00022803"/>
    </source>
</evidence>
<feature type="domain" description="HTH araC/xylS-type" evidence="6">
    <location>
        <begin position="669"/>
        <end position="773"/>
    </location>
</feature>
<dbReference type="Pfam" id="PF12895">
    <property type="entry name" value="ANAPC3"/>
    <property type="match status" value="1"/>
</dbReference>
<dbReference type="Gene3D" id="3.40.50.10610">
    <property type="entry name" value="ABC-type transport auxiliary lipoprotein component"/>
    <property type="match status" value="1"/>
</dbReference>
<dbReference type="PROSITE" id="PS50005">
    <property type="entry name" value="TPR"/>
    <property type="match status" value="1"/>
</dbReference>
<feature type="domain" description="Guanylate cyclase" evidence="7">
    <location>
        <begin position="11"/>
        <end position="118"/>
    </location>
</feature>
<dbReference type="InterPro" id="IPR051685">
    <property type="entry name" value="Ycf3/AcsC/BcsC/TPR_MFPF"/>
</dbReference>
<dbReference type="Pfam" id="PF00211">
    <property type="entry name" value="Guanylate_cyc"/>
    <property type="match status" value="1"/>
</dbReference>
<protein>
    <submittedName>
        <fullName evidence="8">Guanylate cyclase</fullName>
    </submittedName>
</protein>
<dbReference type="Gene3D" id="3.30.70.1230">
    <property type="entry name" value="Nucleotide cyclase"/>
    <property type="match status" value="1"/>
</dbReference>
<dbReference type="GO" id="GO:0003700">
    <property type="term" value="F:DNA-binding transcription factor activity"/>
    <property type="evidence" value="ECO:0007669"/>
    <property type="project" value="InterPro"/>
</dbReference>
<dbReference type="PROSITE" id="PS50125">
    <property type="entry name" value="GUANYLATE_CYCLASE_2"/>
    <property type="match status" value="1"/>
</dbReference>
<sequence>MNKQKNRRLAAIMFTDIVGYTALMQKDEKSAATVRARHREVFQNKHQEHHGEIIQYFGDGTLSAFQSGVEAVECAIAIQLMLGTEDGIPLRIGLHIGDIVFDGIEIYGDGVNFASRIESMGIAGAILISEQLNEELKNHLHISTVSLGRFELKNITEPVEVFAVNNDGIKTPSPSELKGKQKKHLKTIAVLPFANFSSDPENEYFTDGMTEEIINALAKVKALKVTSRTSSFYFKNKNIPISQIGKELNVGIILEGSIRLSGKAIRITAQLIDVAEDYHFWSETWDRQLENVFEIQDEISLLIADKLREQFGHFEIQEHLVTKQTESLDAYEYSLKARFHFNKWNPEDMHTAISLYDKALELDDKHVESYLGLADCYGFLATTSFMDHAEAWQKAAQLTHKAHQLNDRHAGVYYQLANLAFFTAVNYKEALRLTIKALEIQPNYVEAQQFMSFLYLIAGKRDRGFLHLNKALEIDPLSQETLFYKAYYNYKTENYEQAIEFLDRCLEHNPKNIPANTVKSYCLIKQNRLDEAINYFDTVPSDIVIEADKIGVQAIAYALKNDAVNSEKLRNRLLEFAQNIENYHAQSYLFMLYAATGENDKAFEWIKEAMENNSPLLHLHFVDPLVNSIKTDPRYLEFQKVIFQEVPEIKKVKKKKALLDKETALNYTNRLLKYIEEEKPFLDPNLSLRTLAEQIKINPNQLSWLLNESLNKNFSEFINGYRVQHFKEKVADTSQRYLTLLALAYDSGFNSKTVFNTFFKKVTGQTPKEYWKEATMK</sequence>
<keyword evidence="2 5" id="KW-0802">TPR repeat</keyword>
<dbReference type="SUPFAM" id="SSF48452">
    <property type="entry name" value="TPR-like"/>
    <property type="match status" value="1"/>
</dbReference>
<dbReference type="AlphaFoldDB" id="A0A150X0C4"/>
<keyword evidence="4" id="KW-0804">Transcription</keyword>
<dbReference type="SUPFAM" id="SSF46689">
    <property type="entry name" value="Homeodomain-like"/>
    <property type="match status" value="1"/>
</dbReference>
<dbReference type="STRING" id="279360.MB14_09005"/>
<dbReference type="Gene3D" id="1.10.10.60">
    <property type="entry name" value="Homeodomain-like"/>
    <property type="match status" value="2"/>
</dbReference>
<dbReference type="SMART" id="SM00028">
    <property type="entry name" value="TPR"/>
    <property type="match status" value="5"/>
</dbReference>
<dbReference type="EMBL" id="LQZQ01000049">
    <property type="protein sequence ID" value="KYG72173.1"/>
    <property type="molecule type" value="Genomic_DNA"/>
</dbReference>
<evidence type="ECO:0000256" key="3">
    <source>
        <dbReference type="ARBA" id="ARBA00023015"/>
    </source>
</evidence>
<evidence type="ECO:0000313" key="9">
    <source>
        <dbReference type="Proteomes" id="UP000075583"/>
    </source>
</evidence>
<evidence type="ECO:0000256" key="4">
    <source>
        <dbReference type="ARBA" id="ARBA00023163"/>
    </source>
</evidence>
<keyword evidence="3" id="KW-0805">Transcription regulation</keyword>
<name>A0A150X0C4_ROSEK</name>
<feature type="repeat" description="TPR" evidence="5">
    <location>
        <begin position="479"/>
        <end position="512"/>
    </location>
</feature>
<organism evidence="8 9">
    <name type="scientific">Roseivirga ehrenbergii (strain DSM 102268 / JCM 13514 / KCTC 12282 / NCIMB 14502 / KMM 6017)</name>
    <dbReference type="NCBI Taxonomy" id="279360"/>
    <lineage>
        <taxon>Bacteria</taxon>
        <taxon>Pseudomonadati</taxon>
        <taxon>Bacteroidota</taxon>
        <taxon>Cytophagia</taxon>
        <taxon>Cytophagales</taxon>
        <taxon>Roseivirgaceae</taxon>
        <taxon>Roseivirga</taxon>
    </lineage>
</organism>
<dbReference type="PANTHER" id="PTHR44943">
    <property type="entry name" value="CELLULOSE SYNTHASE OPERON PROTEIN C"/>
    <property type="match status" value="1"/>
</dbReference>
<dbReference type="InterPro" id="IPR011990">
    <property type="entry name" value="TPR-like_helical_dom_sf"/>
</dbReference>
<proteinExistence type="predicted"/>
<dbReference type="SMART" id="SM00044">
    <property type="entry name" value="CYCc"/>
    <property type="match status" value="1"/>
</dbReference>
<dbReference type="InterPro" id="IPR018060">
    <property type="entry name" value="HTH_AraC"/>
</dbReference>
<dbReference type="InterPro" id="IPR029787">
    <property type="entry name" value="Nucleotide_cyclase"/>
</dbReference>
<comment type="caution">
    <text evidence="8">The sequence shown here is derived from an EMBL/GenBank/DDBJ whole genome shotgun (WGS) entry which is preliminary data.</text>
</comment>
<dbReference type="InterPro" id="IPR009057">
    <property type="entry name" value="Homeodomain-like_sf"/>
</dbReference>
<dbReference type="Pfam" id="PF12833">
    <property type="entry name" value="HTH_18"/>
    <property type="match status" value="1"/>
</dbReference>
<dbReference type="SMART" id="SM00342">
    <property type="entry name" value="HTH_ARAC"/>
    <property type="match status" value="1"/>
</dbReference>
<dbReference type="GO" id="GO:0035556">
    <property type="term" value="P:intracellular signal transduction"/>
    <property type="evidence" value="ECO:0007669"/>
    <property type="project" value="InterPro"/>
</dbReference>
<dbReference type="Proteomes" id="UP000075583">
    <property type="component" value="Unassembled WGS sequence"/>
</dbReference>
<dbReference type="PROSITE" id="PS01124">
    <property type="entry name" value="HTH_ARAC_FAMILY_2"/>
    <property type="match status" value="1"/>
</dbReference>
<dbReference type="OrthoDB" id="9779074at2"/>
<dbReference type="InterPro" id="IPR019734">
    <property type="entry name" value="TPR_rpt"/>
</dbReference>
<dbReference type="CDD" id="cd07302">
    <property type="entry name" value="CHD"/>
    <property type="match status" value="1"/>
</dbReference>
<evidence type="ECO:0000259" key="6">
    <source>
        <dbReference type="PROSITE" id="PS01124"/>
    </source>
</evidence>
<keyword evidence="1" id="KW-0677">Repeat</keyword>
<evidence type="ECO:0000259" key="7">
    <source>
        <dbReference type="PROSITE" id="PS50125"/>
    </source>
</evidence>
<dbReference type="GO" id="GO:0043565">
    <property type="term" value="F:sequence-specific DNA binding"/>
    <property type="evidence" value="ECO:0007669"/>
    <property type="project" value="InterPro"/>
</dbReference>
<dbReference type="RefSeq" id="WP_062593186.1">
    <property type="nucleotide sequence ID" value="NZ_LQZQ01000049.1"/>
</dbReference>
<reference evidence="8" key="1">
    <citation type="submission" date="2016-01" db="EMBL/GenBank/DDBJ databases">
        <title>Genome sequencing of Roseivirga ehrenbergii KMM 6017.</title>
        <authorList>
            <person name="Selvaratnam C."/>
            <person name="Thevarajoo S."/>
            <person name="Goh K.M."/>
            <person name="Ee R."/>
            <person name="Chan K.-G."/>
            <person name="Chong C.S."/>
        </authorList>
    </citation>
    <scope>NUCLEOTIDE SEQUENCE [LARGE SCALE GENOMIC DNA]</scope>
    <source>
        <strain evidence="8">KMM 6017</strain>
    </source>
</reference>
<evidence type="ECO:0000313" key="8">
    <source>
        <dbReference type="EMBL" id="KYG72173.1"/>
    </source>
</evidence>
<dbReference type="GO" id="GO:0004016">
    <property type="term" value="F:adenylate cyclase activity"/>
    <property type="evidence" value="ECO:0007669"/>
    <property type="project" value="UniProtKB-ARBA"/>
</dbReference>
<evidence type="ECO:0000256" key="1">
    <source>
        <dbReference type="ARBA" id="ARBA00022737"/>
    </source>
</evidence>
<keyword evidence="9" id="KW-1185">Reference proteome</keyword>
<dbReference type="InterPro" id="IPR001054">
    <property type="entry name" value="A/G_cyclase"/>
</dbReference>
<dbReference type="GO" id="GO:0009190">
    <property type="term" value="P:cyclic nucleotide biosynthetic process"/>
    <property type="evidence" value="ECO:0007669"/>
    <property type="project" value="InterPro"/>
</dbReference>
<accession>A0A150X0C4</accession>
<dbReference type="SUPFAM" id="SSF81901">
    <property type="entry name" value="HCP-like"/>
    <property type="match status" value="1"/>
</dbReference>
<evidence type="ECO:0000256" key="5">
    <source>
        <dbReference type="PROSITE-ProRule" id="PRU00339"/>
    </source>
</evidence>
<dbReference type="PANTHER" id="PTHR44943:SF8">
    <property type="entry name" value="TPR REPEAT-CONTAINING PROTEIN MJ0263"/>
    <property type="match status" value="1"/>
</dbReference>
<dbReference type="Gene3D" id="1.25.40.10">
    <property type="entry name" value="Tetratricopeptide repeat domain"/>
    <property type="match status" value="1"/>
</dbReference>
<dbReference type="SUPFAM" id="SSF55073">
    <property type="entry name" value="Nucleotide cyclase"/>
    <property type="match status" value="1"/>
</dbReference>
<gene>
    <name evidence="8" type="ORF">MB14_09005</name>
</gene>